<dbReference type="InterPro" id="IPR042174">
    <property type="entry name" value="RecF_2"/>
</dbReference>
<comment type="subcellular location">
    <subcellularLocation>
        <location evidence="1 13 14">Cytoplasm</location>
    </subcellularLocation>
</comment>
<comment type="similarity">
    <text evidence="2 13 14">Belongs to the RecF family.</text>
</comment>
<evidence type="ECO:0000256" key="6">
    <source>
        <dbReference type="ARBA" id="ARBA00022741"/>
    </source>
</evidence>
<keyword evidence="17" id="KW-1185">Reference proteome</keyword>
<evidence type="ECO:0000256" key="1">
    <source>
        <dbReference type="ARBA" id="ARBA00004496"/>
    </source>
</evidence>
<dbReference type="PANTHER" id="PTHR32182">
    <property type="entry name" value="DNA REPLICATION AND REPAIR PROTEIN RECF"/>
    <property type="match status" value="1"/>
</dbReference>
<evidence type="ECO:0000256" key="7">
    <source>
        <dbReference type="ARBA" id="ARBA00022763"/>
    </source>
</evidence>
<dbReference type="GO" id="GO:0009432">
    <property type="term" value="P:SOS response"/>
    <property type="evidence" value="ECO:0007669"/>
    <property type="project" value="UniProtKB-UniRule"/>
</dbReference>
<dbReference type="PANTHER" id="PTHR32182:SF0">
    <property type="entry name" value="DNA REPLICATION AND REPAIR PROTEIN RECF"/>
    <property type="match status" value="1"/>
</dbReference>
<name>A0A8J7WH63_9ACTN</name>
<dbReference type="InterPro" id="IPR003395">
    <property type="entry name" value="RecF/RecN/SMC_N"/>
</dbReference>
<dbReference type="GO" id="GO:0003697">
    <property type="term" value="F:single-stranded DNA binding"/>
    <property type="evidence" value="ECO:0007669"/>
    <property type="project" value="UniProtKB-UniRule"/>
</dbReference>
<evidence type="ECO:0000256" key="4">
    <source>
        <dbReference type="ARBA" id="ARBA00022490"/>
    </source>
</evidence>
<reference evidence="16" key="1">
    <citation type="submission" date="2021-04" db="EMBL/GenBank/DDBJ databases">
        <title>Genome based classification of Actinospica acidithermotolerans sp. nov., an actinobacterium isolated from an Indonesian hot spring.</title>
        <authorList>
            <person name="Kusuma A.B."/>
            <person name="Putra K.E."/>
            <person name="Nafisah S."/>
            <person name="Loh J."/>
            <person name="Nouioui I."/>
            <person name="Goodfellow M."/>
        </authorList>
    </citation>
    <scope>NUCLEOTIDE SEQUENCE</scope>
    <source>
        <strain evidence="16">DSM 45618</strain>
    </source>
</reference>
<evidence type="ECO:0000256" key="2">
    <source>
        <dbReference type="ARBA" id="ARBA00008016"/>
    </source>
</evidence>
<keyword evidence="5 13" id="KW-0235">DNA replication</keyword>
<evidence type="ECO:0000313" key="17">
    <source>
        <dbReference type="Proteomes" id="UP000677913"/>
    </source>
</evidence>
<evidence type="ECO:0000313" key="16">
    <source>
        <dbReference type="EMBL" id="MBS2962113.1"/>
    </source>
</evidence>
<keyword evidence="6 13" id="KW-0547">Nucleotide-binding</keyword>
<evidence type="ECO:0000256" key="11">
    <source>
        <dbReference type="ARBA" id="ARBA00023236"/>
    </source>
</evidence>
<evidence type="ECO:0000256" key="10">
    <source>
        <dbReference type="ARBA" id="ARBA00023204"/>
    </source>
</evidence>
<protein>
    <recommendedName>
        <fullName evidence="3 13">DNA replication and repair protein RecF</fullName>
    </recommendedName>
</protein>
<dbReference type="GO" id="GO:0005524">
    <property type="term" value="F:ATP binding"/>
    <property type="evidence" value="ECO:0007669"/>
    <property type="project" value="UniProtKB-UniRule"/>
</dbReference>
<dbReference type="EMBL" id="JAGSXH010000007">
    <property type="protein sequence ID" value="MBS2962113.1"/>
    <property type="molecule type" value="Genomic_DNA"/>
</dbReference>
<dbReference type="Gene3D" id="1.20.1050.90">
    <property type="entry name" value="RecF/RecN/SMC, N-terminal domain"/>
    <property type="match status" value="1"/>
</dbReference>
<feature type="domain" description="RecF/RecN/SMC N-terminal" evidence="15">
    <location>
        <begin position="3"/>
        <end position="376"/>
    </location>
</feature>
<dbReference type="GO" id="GO:0005737">
    <property type="term" value="C:cytoplasm"/>
    <property type="evidence" value="ECO:0007669"/>
    <property type="project" value="UniProtKB-SubCell"/>
</dbReference>
<proteinExistence type="inferred from homology"/>
<dbReference type="AlphaFoldDB" id="A0A8J7WH63"/>
<dbReference type="GO" id="GO:0006260">
    <property type="term" value="P:DNA replication"/>
    <property type="evidence" value="ECO:0007669"/>
    <property type="project" value="UniProtKB-UniRule"/>
</dbReference>
<evidence type="ECO:0000256" key="9">
    <source>
        <dbReference type="ARBA" id="ARBA00023125"/>
    </source>
</evidence>
<dbReference type="InterPro" id="IPR001238">
    <property type="entry name" value="DNA-binding_RecF"/>
</dbReference>
<dbReference type="CDD" id="cd03242">
    <property type="entry name" value="ABC_RecF"/>
    <property type="match status" value="1"/>
</dbReference>
<evidence type="ECO:0000256" key="8">
    <source>
        <dbReference type="ARBA" id="ARBA00022840"/>
    </source>
</evidence>
<keyword evidence="4 13" id="KW-0963">Cytoplasm</keyword>
<dbReference type="RefSeq" id="WP_211464437.1">
    <property type="nucleotide sequence ID" value="NZ_JAGSXH010000007.1"/>
</dbReference>
<evidence type="ECO:0000256" key="5">
    <source>
        <dbReference type="ARBA" id="ARBA00022705"/>
    </source>
</evidence>
<dbReference type="SUPFAM" id="SSF52540">
    <property type="entry name" value="P-loop containing nucleoside triphosphate hydrolases"/>
    <property type="match status" value="1"/>
</dbReference>
<dbReference type="PROSITE" id="PS00618">
    <property type="entry name" value="RECF_2"/>
    <property type="match status" value="1"/>
</dbReference>
<evidence type="ECO:0000259" key="15">
    <source>
        <dbReference type="Pfam" id="PF02463"/>
    </source>
</evidence>
<evidence type="ECO:0000256" key="12">
    <source>
        <dbReference type="ARBA" id="ARBA00025401"/>
    </source>
</evidence>
<evidence type="ECO:0000256" key="14">
    <source>
        <dbReference type="RuleBase" id="RU000578"/>
    </source>
</evidence>
<keyword evidence="7 13" id="KW-0227">DNA damage</keyword>
<dbReference type="GO" id="GO:0006302">
    <property type="term" value="P:double-strand break repair"/>
    <property type="evidence" value="ECO:0007669"/>
    <property type="project" value="TreeGrafter"/>
</dbReference>
<accession>A0A8J7WH63</accession>
<dbReference type="InterPro" id="IPR027417">
    <property type="entry name" value="P-loop_NTPase"/>
</dbReference>
<keyword evidence="9 13" id="KW-0238">DNA-binding</keyword>
<sequence length="405" mass="43502">MRLSHLSLVDFRSYAGLELALEAGVGVLVGPNGQGKTNVIEAIGYLANQGSHRVAQDAPLVRAGAERAVVRGAVRHEDRTAMIELEINPGRSNRARLNRAPVNRPRDVLGYLRTVLFAPEDLALVKGDPAERRRFLDELLVARAPRYAGVRADYERALKQRNALLKSASMMRRAARGGQVPDLSTLDVWDAHLAKAGAHLLAARLELLRALSPLADKAYGTIAGHPGAMLEYRPSCPLDPHVRDGGDTVGVAPAPDPMGRGRRREVDELEAALAVALSRSRAEEVERGVTLVGPHRDDVLFAIDHGGGALPAKTYASHGESWSFALAVKLASYDLLRSDGIEPVLLLDDVFAELDTARRTHLAAVAASAEQVLITAAVDADVPPELDGVRYRVAKGSVTRGDTVT</sequence>
<dbReference type="Proteomes" id="UP000677913">
    <property type="component" value="Unassembled WGS sequence"/>
</dbReference>
<dbReference type="Gene3D" id="3.40.50.300">
    <property type="entry name" value="P-loop containing nucleotide triphosphate hydrolases"/>
    <property type="match status" value="1"/>
</dbReference>
<dbReference type="Pfam" id="PF02463">
    <property type="entry name" value="SMC_N"/>
    <property type="match status" value="1"/>
</dbReference>
<organism evidence="16 17">
    <name type="scientific">Actinocrinis puniceicyclus</name>
    <dbReference type="NCBI Taxonomy" id="977794"/>
    <lineage>
        <taxon>Bacteria</taxon>
        <taxon>Bacillati</taxon>
        <taxon>Actinomycetota</taxon>
        <taxon>Actinomycetes</taxon>
        <taxon>Catenulisporales</taxon>
        <taxon>Actinospicaceae</taxon>
        <taxon>Actinocrinis</taxon>
    </lineage>
</organism>
<evidence type="ECO:0000256" key="3">
    <source>
        <dbReference type="ARBA" id="ARBA00020170"/>
    </source>
</evidence>
<dbReference type="NCBIfam" id="TIGR00611">
    <property type="entry name" value="recf"/>
    <property type="match status" value="1"/>
</dbReference>
<keyword evidence="8 13" id="KW-0067">ATP-binding</keyword>
<evidence type="ECO:0000256" key="13">
    <source>
        <dbReference type="HAMAP-Rule" id="MF_00365"/>
    </source>
</evidence>
<keyword evidence="11 13" id="KW-0742">SOS response</keyword>
<comment type="caution">
    <text evidence="16">The sequence shown here is derived from an EMBL/GenBank/DDBJ whole genome shotgun (WGS) entry which is preliminary data.</text>
</comment>
<gene>
    <name evidence="13 16" type="primary">recF</name>
    <name evidence="16" type="ORF">KGA66_03580</name>
</gene>
<dbReference type="GO" id="GO:0000731">
    <property type="term" value="P:DNA synthesis involved in DNA repair"/>
    <property type="evidence" value="ECO:0007669"/>
    <property type="project" value="TreeGrafter"/>
</dbReference>
<dbReference type="HAMAP" id="MF_00365">
    <property type="entry name" value="RecF"/>
    <property type="match status" value="1"/>
</dbReference>
<feature type="binding site" evidence="13">
    <location>
        <begin position="30"/>
        <end position="37"/>
    </location>
    <ligand>
        <name>ATP</name>
        <dbReference type="ChEBI" id="CHEBI:30616"/>
    </ligand>
</feature>
<dbReference type="InterPro" id="IPR018078">
    <property type="entry name" value="DNA-binding_RecF_CS"/>
</dbReference>
<dbReference type="PROSITE" id="PS00617">
    <property type="entry name" value="RECF_1"/>
    <property type="match status" value="1"/>
</dbReference>
<keyword evidence="10 13" id="KW-0234">DNA repair</keyword>
<comment type="function">
    <text evidence="12 13 14">The RecF protein is involved in DNA metabolism; it is required for DNA replication and normal SOS inducibility. RecF binds preferentially to single-stranded, linear DNA. It also seems to bind ATP.</text>
</comment>